<evidence type="ECO:0000313" key="2">
    <source>
        <dbReference type="Proteomes" id="UP000282435"/>
    </source>
</evidence>
<dbReference type="EMBL" id="CP034670">
    <property type="protein sequence ID" value="AZR59907.1"/>
    <property type="molecule type" value="Genomic_DNA"/>
</dbReference>
<dbReference type="RefSeq" id="WP_126983414.1">
    <property type="nucleotide sequence ID" value="NZ_CP034670.1"/>
</dbReference>
<evidence type="ECO:0000313" key="1">
    <source>
        <dbReference type="EMBL" id="AZR59907.1"/>
    </source>
</evidence>
<sequence>MPRHSIPKPPPMPSAVWVLTTSTYEQYIGRYAVCMAAVLWLAAETFGFRVRGLSPAQNLLANFGWYLILAASRKRISC</sequence>
<proteinExistence type="predicted"/>
<reference evidence="1 2" key="1">
    <citation type="submission" date="2018-12" db="EMBL/GenBank/DDBJ databases">
        <title>Genome sequencing of Eikenella corrodens KCOM 3110 (= JS217).</title>
        <authorList>
            <person name="Koo J.-K."/>
            <person name="Park S.-N."/>
            <person name="Lim Y.K."/>
        </authorList>
    </citation>
    <scope>NUCLEOTIDE SEQUENCE [LARGE SCALE GENOMIC DNA]</scope>
    <source>
        <strain evidence="1 2">KCOM 3110</strain>
    </source>
</reference>
<dbReference type="AlphaFoldDB" id="A0A3S9SK61"/>
<accession>A0A3S9SK61</accession>
<name>A0A3S9SK61_EIKCO</name>
<dbReference type="Proteomes" id="UP000282435">
    <property type="component" value="Chromosome"/>
</dbReference>
<gene>
    <name evidence="1" type="ORF">ELB75_07620</name>
</gene>
<protein>
    <submittedName>
        <fullName evidence="1">Uncharacterized protein</fullName>
    </submittedName>
</protein>
<organism evidence="1 2">
    <name type="scientific">Eikenella corrodens</name>
    <dbReference type="NCBI Taxonomy" id="539"/>
    <lineage>
        <taxon>Bacteria</taxon>
        <taxon>Pseudomonadati</taxon>
        <taxon>Pseudomonadota</taxon>
        <taxon>Betaproteobacteria</taxon>
        <taxon>Neisseriales</taxon>
        <taxon>Neisseriaceae</taxon>
        <taxon>Eikenella</taxon>
    </lineage>
</organism>